<dbReference type="EMBL" id="CABR01000090">
    <property type="protein sequence ID" value="CBI10569.1"/>
    <property type="molecule type" value="Genomic_DNA"/>
</dbReference>
<sequence length="390" mass="42755">MVARSAEAKALGVAMGVPWFKLKGFARQHGIVALSSNYPLYADMSNRIMSLLATYSARQEVYSIDECFLDLTEHTLANLADYARTMRLQIAKWLGLPVCVGIASTKTLAKLANHVAKKQPLWQGVCDLTALDKPALDALLAEIPVSAVWGVGQQHTQAFMKLGIVTVRDLRDADSPFIRKRFSVVLERTVQELRGVVCLPLGRVGCAKQQIMSSRSFGRPVHTFADLAEAVTTHVTRAALKLRQQNSLAGAIQVQIRTNPHQPKAPQYNPSVIVPLSQPSADTLMLNAVAVRGLAQIFQPDYAYAKAGVMLLELLPETLAPTDLLADVEHATRRMTLMHTMDRINGKYGANVIGAGVAGMSERRGWMMKQGQKTPNYTTRWSELAVVQAV</sequence>
<dbReference type="PANTHER" id="PTHR11076:SF34">
    <property type="entry name" value="PROTEIN UMUC"/>
    <property type="match status" value="1"/>
</dbReference>
<gene>
    <name evidence="6" type="primary">umuC</name>
    <name evidence="6" type="ORF">CARN7_1353</name>
</gene>
<dbReference type="InterPro" id="IPR017961">
    <property type="entry name" value="DNA_pol_Y-fam_little_finger"/>
</dbReference>
<feature type="domain" description="UmuC" evidence="5">
    <location>
        <begin position="1"/>
        <end position="152"/>
    </location>
</feature>
<dbReference type="PANTHER" id="PTHR11076">
    <property type="entry name" value="DNA REPAIR POLYMERASE UMUC / TRANSFERASE FAMILY MEMBER"/>
    <property type="match status" value="1"/>
</dbReference>
<keyword evidence="4" id="KW-0742">SOS response</keyword>
<evidence type="ECO:0000256" key="4">
    <source>
        <dbReference type="ARBA" id="ARBA00023236"/>
    </source>
</evidence>
<keyword evidence="3" id="KW-0234">DNA repair</keyword>
<dbReference type="GO" id="GO:0042276">
    <property type="term" value="P:error-prone translesion synthesis"/>
    <property type="evidence" value="ECO:0007669"/>
    <property type="project" value="TreeGrafter"/>
</dbReference>
<evidence type="ECO:0000256" key="1">
    <source>
        <dbReference type="ARBA" id="ARBA00022763"/>
    </source>
</evidence>
<dbReference type="CDD" id="cd01700">
    <property type="entry name" value="PolY_Pol_V_umuC"/>
    <property type="match status" value="1"/>
</dbReference>
<proteinExistence type="predicted"/>
<evidence type="ECO:0000259" key="5">
    <source>
        <dbReference type="PROSITE" id="PS50173"/>
    </source>
</evidence>
<dbReference type="GO" id="GO:0009432">
    <property type="term" value="P:SOS response"/>
    <property type="evidence" value="ECO:0007669"/>
    <property type="project" value="UniProtKB-KW"/>
</dbReference>
<dbReference type="Pfam" id="PF00817">
    <property type="entry name" value="IMS"/>
    <property type="match status" value="1"/>
</dbReference>
<evidence type="ECO:0000313" key="6">
    <source>
        <dbReference type="EMBL" id="CBI10569.1"/>
    </source>
</evidence>
<keyword evidence="1" id="KW-0227">DNA damage</keyword>
<dbReference type="InterPro" id="IPR050116">
    <property type="entry name" value="DNA_polymerase-Y"/>
</dbReference>
<dbReference type="GO" id="GO:0003887">
    <property type="term" value="F:DNA-directed DNA polymerase activity"/>
    <property type="evidence" value="ECO:0007669"/>
    <property type="project" value="TreeGrafter"/>
</dbReference>
<dbReference type="InterPro" id="IPR001126">
    <property type="entry name" value="UmuC"/>
</dbReference>
<evidence type="ECO:0000256" key="2">
    <source>
        <dbReference type="ARBA" id="ARBA00023199"/>
    </source>
</evidence>
<evidence type="ECO:0000256" key="3">
    <source>
        <dbReference type="ARBA" id="ARBA00023204"/>
    </source>
</evidence>
<name>E6QTJ7_9ZZZZ</name>
<protein>
    <submittedName>
        <fullName evidence="6">DNA polymerase V, subunit C</fullName>
    </submittedName>
</protein>
<keyword evidence="2" id="KW-0741">SOS mutagenesis</keyword>
<organism evidence="6">
    <name type="scientific">mine drainage metagenome</name>
    <dbReference type="NCBI Taxonomy" id="410659"/>
    <lineage>
        <taxon>unclassified sequences</taxon>
        <taxon>metagenomes</taxon>
        <taxon>ecological metagenomes</taxon>
    </lineage>
</organism>
<dbReference type="GO" id="GO:0003684">
    <property type="term" value="F:damaged DNA binding"/>
    <property type="evidence" value="ECO:0007669"/>
    <property type="project" value="InterPro"/>
</dbReference>
<dbReference type="Pfam" id="PF11799">
    <property type="entry name" value="IMS_C"/>
    <property type="match status" value="1"/>
</dbReference>
<accession>E6QTJ7</accession>
<dbReference type="Gene3D" id="3.30.70.270">
    <property type="match status" value="1"/>
</dbReference>
<comment type="caution">
    <text evidence="6">The sequence shown here is derived from an EMBL/GenBank/DDBJ whole genome shotgun (WGS) entry which is preliminary data.</text>
</comment>
<reference evidence="6" key="1">
    <citation type="submission" date="2009-10" db="EMBL/GenBank/DDBJ databases">
        <title>Diversity of trophic interactions inside an arsenic-rich microbial ecosystem.</title>
        <authorList>
            <person name="Bertin P.N."/>
            <person name="Heinrich-Salmeron A."/>
            <person name="Pelletier E."/>
            <person name="Goulhen-Chollet F."/>
            <person name="Arsene-Ploetze F."/>
            <person name="Gallien S."/>
            <person name="Calteau A."/>
            <person name="Vallenet D."/>
            <person name="Casiot C."/>
            <person name="Chane-Woon-Ming B."/>
            <person name="Giloteaux L."/>
            <person name="Barakat M."/>
            <person name="Bonnefoy V."/>
            <person name="Bruneel O."/>
            <person name="Chandler M."/>
            <person name="Cleiss J."/>
            <person name="Duran R."/>
            <person name="Elbaz-Poulichet F."/>
            <person name="Fonknechten N."/>
            <person name="Lauga B."/>
            <person name="Mornico D."/>
            <person name="Ortet P."/>
            <person name="Schaeffer C."/>
            <person name="Siguier P."/>
            <person name="Alexander Thil Smith A."/>
            <person name="Van Dorsselaer A."/>
            <person name="Weissenbach J."/>
            <person name="Medigue C."/>
            <person name="Le Paslier D."/>
        </authorList>
    </citation>
    <scope>NUCLEOTIDE SEQUENCE</scope>
</reference>
<dbReference type="GO" id="GO:0005829">
    <property type="term" value="C:cytosol"/>
    <property type="evidence" value="ECO:0007669"/>
    <property type="project" value="TreeGrafter"/>
</dbReference>
<dbReference type="Gene3D" id="3.40.1170.60">
    <property type="match status" value="1"/>
</dbReference>
<dbReference type="GO" id="GO:0006281">
    <property type="term" value="P:DNA repair"/>
    <property type="evidence" value="ECO:0007669"/>
    <property type="project" value="UniProtKB-KW"/>
</dbReference>
<dbReference type="AlphaFoldDB" id="E6QTJ7"/>
<dbReference type="InterPro" id="IPR043128">
    <property type="entry name" value="Rev_trsase/Diguanyl_cyclase"/>
</dbReference>
<dbReference type="Gene3D" id="1.10.150.20">
    <property type="entry name" value="5' to 3' exonuclease, C-terminal subdomain"/>
    <property type="match status" value="1"/>
</dbReference>
<dbReference type="Pfam" id="PF13438">
    <property type="entry name" value="DUF4113"/>
    <property type="match status" value="1"/>
</dbReference>
<dbReference type="PROSITE" id="PS50173">
    <property type="entry name" value="UMUC"/>
    <property type="match status" value="1"/>
</dbReference>
<dbReference type="InterPro" id="IPR043502">
    <property type="entry name" value="DNA/RNA_pol_sf"/>
</dbReference>
<dbReference type="InterPro" id="IPR025188">
    <property type="entry name" value="DUF4113"/>
</dbReference>
<dbReference type="SUPFAM" id="SSF56672">
    <property type="entry name" value="DNA/RNA polymerases"/>
    <property type="match status" value="1"/>
</dbReference>